<keyword evidence="3" id="KW-0235">DNA replication</keyword>
<dbReference type="GO" id="GO:0003688">
    <property type="term" value="F:DNA replication origin binding"/>
    <property type="evidence" value="ECO:0007669"/>
    <property type="project" value="TreeGrafter"/>
</dbReference>
<comment type="subcellular location">
    <subcellularLocation>
        <location evidence="1">Nucleus</location>
    </subcellularLocation>
</comment>
<dbReference type="PANTHER" id="PTHR10507:SF0">
    <property type="entry name" value="CELL DIVISION CONTROL PROTEIN 45 HOMOLOG"/>
    <property type="match status" value="1"/>
</dbReference>
<evidence type="ECO:0000256" key="5">
    <source>
        <dbReference type="ARBA" id="ARBA00023306"/>
    </source>
</evidence>
<dbReference type="Pfam" id="PF02724">
    <property type="entry name" value="CDC45"/>
    <property type="match status" value="1"/>
</dbReference>
<dbReference type="GO" id="GO:0003682">
    <property type="term" value="F:chromatin binding"/>
    <property type="evidence" value="ECO:0007669"/>
    <property type="project" value="TreeGrafter"/>
</dbReference>
<dbReference type="Ensembl" id="ENSEAST00005016334.1">
    <property type="protein sequence ID" value="ENSEASP00005015013.1"/>
    <property type="gene ID" value="ENSEASG00005010496.1"/>
</dbReference>
<evidence type="ECO:0000256" key="1">
    <source>
        <dbReference type="ARBA" id="ARBA00004123"/>
    </source>
</evidence>
<dbReference type="InterPro" id="IPR003874">
    <property type="entry name" value="CDC45"/>
</dbReference>
<keyword evidence="4" id="KW-0539">Nucleus</keyword>
<evidence type="ECO:0000256" key="3">
    <source>
        <dbReference type="ARBA" id="ARBA00022705"/>
    </source>
</evidence>
<reference evidence="7" key="1">
    <citation type="submission" date="2023-03" db="UniProtKB">
        <authorList>
            <consortium name="Ensembl"/>
        </authorList>
    </citation>
    <scope>IDENTIFICATION</scope>
</reference>
<dbReference type="GO" id="GO:0031261">
    <property type="term" value="C:DNA replication preinitiation complex"/>
    <property type="evidence" value="ECO:0007669"/>
    <property type="project" value="TreeGrafter"/>
</dbReference>
<accession>A0A8C4LVX5</accession>
<evidence type="ECO:0000256" key="2">
    <source>
        <dbReference type="ARBA" id="ARBA00010727"/>
    </source>
</evidence>
<evidence type="ECO:0000256" key="6">
    <source>
        <dbReference type="SAM" id="MobiDB-lite"/>
    </source>
</evidence>
<comment type="similarity">
    <text evidence="2">Belongs to the CDC45 family.</text>
</comment>
<name>A0A8C4LVX5_EQUAS</name>
<feature type="region of interest" description="Disordered" evidence="6">
    <location>
        <begin position="555"/>
        <end position="590"/>
    </location>
</feature>
<evidence type="ECO:0000313" key="7">
    <source>
        <dbReference type="Ensembl" id="ENSEASP00005015013.1"/>
    </source>
</evidence>
<dbReference type="GO" id="GO:0006270">
    <property type="term" value="P:DNA replication initiation"/>
    <property type="evidence" value="ECO:0007669"/>
    <property type="project" value="InterPro"/>
</dbReference>
<feature type="region of interest" description="Disordered" evidence="6">
    <location>
        <begin position="137"/>
        <end position="157"/>
    </location>
</feature>
<feature type="compositionally biased region" description="Basic and acidic residues" evidence="6">
    <location>
        <begin position="143"/>
        <end position="157"/>
    </location>
</feature>
<feature type="compositionally biased region" description="Low complexity" evidence="6">
    <location>
        <begin position="561"/>
        <end position="574"/>
    </location>
</feature>
<protein>
    <submittedName>
        <fullName evidence="7">Cell division cycle 45</fullName>
    </submittedName>
</protein>
<dbReference type="GO" id="GO:0003697">
    <property type="term" value="F:single-stranded DNA binding"/>
    <property type="evidence" value="ECO:0007669"/>
    <property type="project" value="TreeGrafter"/>
</dbReference>
<organism evidence="7">
    <name type="scientific">Equus asinus asinus</name>
    <dbReference type="NCBI Taxonomy" id="83772"/>
    <lineage>
        <taxon>Eukaryota</taxon>
        <taxon>Metazoa</taxon>
        <taxon>Chordata</taxon>
        <taxon>Craniata</taxon>
        <taxon>Vertebrata</taxon>
        <taxon>Euteleostomi</taxon>
        <taxon>Mammalia</taxon>
        <taxon>Eutheria</taxon>
        <taxon>Laurasiatheria</taxon>
        <taxon>Perissodactyla</taxon>
        <taxon>Equidae</taxon>
        <taxon>Equus</taxon>
    </lineage>
</organism>
<dbReference type="AlphaFoldDB" id="A0A8C4LVX5"/>
<gene>
    <name evidence="7" type="primary">CDC45</name>
</gene>
<proteinExistence type="inferred from homology"/>
<dbReference type="PANTHER" id="PTHR10507">
    <property type="entry name" value="CDC45-RELATED PROTEIN"/>
    <property type="match status" value="1"/>
</dbReference>
<dbReference type="GO" id="GO:0000727">
    <property type="term" value="P:double-strand break repair via break-induced replication"/>
    <property type="evidence" value="ECO:0007669"/>
    <property type="project" value="TreeGrafter"/>
</dbReference>
<sequence>MFVSDFRKEFYEVVQSQRVLLFVASDVDALCACKILQALFQCDHVQYTLVPVSGWQELETAFLEHKEQFRSFVLINCGANVDLLDILQPDEDAIFFVCDTHRPVNVVNVYNDTQIKLLIKQDDDLEIPAYDDIFRDEEEDEEHSANESDKGSEPSEKRTRLEETCVLCHYRRDILFDYEQYEYHGTSSAMVMFDLAWMMSKDLNDMLWWAIVGLTDQWVQDKITQMKYVTDVGVLQRHVSRHNHRNEDEENALSVDCTRISFEYDLRLALYQHWSLHESLCNTCYTAARFKLWSVHGQKRLQEFLADMGLPLKQVKQKFQSMDISLKENLREMIEESANKFGMRDMRVQTFSIHFGFKHKFLASDVVFATMSLMESPEKDSSGTDNFIQALDSLSRSNLDKLYHGLELAKKQLRATQQTIASCLCTNLVISQGPFLYCSLMEGTPDLVLFSKPASLSLLSRHLLKSFVCSVRSRMESGPPLVSVLGTWKGSIAVDRSPVCFLCVHSFFGRAFEKAAEGTNSRTLHNHFDLSGKSPLSWASVSSLASEPGKLALLEAPCEQTSRPTTTSPGPSRTRQLRECRHAEGPVPPV</sequence>
<dbReference type="GO" id="GO:1902977">
    <property type="term" value="P:mitotic DNA replication preinitiation complex assembly"/>
    <property type="evidence" value="ECO:0007669"/>
    <property type="project" value="TreeGrafter"/>
</dbReference>
<evidence type="ECO:0000256" key="4">
    <source>
        <dbReference type="ARBA" id="ARBA00023242"/>
    </source>
</evidence>
<keyword evidence="5" id="KW-0131">Cell cycle</keyword>